<dbReference type="EMBL" id="NMUH01000975">
    <property type="protein sequence ID" value="MQL87402.1"/>
    <property type="molecule type" value="Genomic_DNA"/>
</dbReference>
<dbReference type="Pfam" id="PF03763">
    <property type="entry name" value="Remorin_C"/>
    <property type="match status" value="1"/>
</dbReference>
<protein>
    <recommendedName>
        <fullName evidence="3">Remorin C-terminal domain-containing protein</fullName>
    </recommendedName>
</protein>
<feature type="compositionally biased region" description="Basic and acidic residues" evidence="2">
    <location>
        <begin position="74"/>
        <end position="84"/>
    </location>
</feature>
<name>A0A843UMC3_COLES</name>
<feature type="compositionally biased region" description="Polar residues" evidence="2">
    <location>
        <begin position="199"/>
        <end position="212"/>
    </location>
</feature>
<dbReference type="PANTHER" id="PTHR31471:SF51">
    <property type="entry name" value="REMORIN FAMILY PROTEIN"/>
    <property type="match status" value="1"/>
</dbReference>
<feature type="region of interest" description="Disordered" evidence="2">
    <location>
        <begin position="299"/>
        <end position="318"/>
    </location>
</feature>
<comment type="similarity">
    <text evidence="1">Belongs to the remorin family.</text>
</comment>
<keyword evidence="5" id="KW-1185">Reference proteome</keyword>
<gene>
    <name evidence="4" type="ORF">Taro_019953</name>
</gene>
<evidence type="ECO:0000259" key="3">
    <source>
        <dbReference type="Pfam" id="PF03763"/>
    </source>
</evidence>
<dbReference type="OrthoDB" id="775261at2759"/>
<comment type="caution">
    <text evidence="4">The sequence shown here is derived from an EMBL/GenBank/DDBJ whole genome shotgun (WGS) entry which is preliminary data.</text>
</comment>
<proteinExistence type="inferred from homology"/>
<feature type="region of interest" description="Disordered" evidence="2">
    <location>
        <begin position="27"/>
        <end position="219"/>
    </location>
</feature>
<evidence type="ECO:0000256" key="2">
    <source>
        <dbReference type="SAM" id="MobiDB-lite"/>
    </source>
</evidence>
<organism evidence="4 5">
    <name type="scientific">Colocasia esculenta</name>
    <name type="common">Wild taro</name>
    <name type="synonym">Arum esculentum</name>
    <dbReference type="NCBI Taxonomy" id="4460"/>
    <lineage>
        <taxon>Eukaryota</taxon>
        <taxon>Viridiplantae</taxon>
        <taxon>Streptophyta</taxon>
        <taxon>Embryophyta</taxon>
        <taxon>Tracheophyta</taxon>
        <taxon>Spermatophyta</taxon>
        <taxon>Magnoliopsida</taxon>
        <taxon>Liliopsida</taxon>
        <taxon>Araceae</taxon>
        <taxon>Aroideae</taxon>
        <taxon>Colocasieae</taxon>
        <taxon>Colocasia</taxon>
    </lineage>
</organism>
<evidence type="ECO:0000313" key="5">
    <source>
        <dbReference type="Proteomes" id="UP000652761"/>
    </source>
</evidence>
<dbReference type="PANTHER" id="PTHR31471">
    <property type="entry name" value="OS02G0116800 PROTEIN"/>
    <property type="match status" value="1"/>
</dbReference>
<sequence>MSEAGLASNGGFAIAVAAATYAISSIGREGEKEGALSKKKPVDELQGTSTKTKSKEESTTAKPTGSTTVLRWLSGKEEKEDKGSAGKFPSLGDPDGTEVGLQASLTKTKSKKEDSNGKGTDANGISRWFSRREEKEDKEPAGISTTTEKTRSEDLAVDEKKPIKEISMVPSIRKTPTFMDKHQNDMGSNMFAREKEKATGQNASAAVKTKTSFTDDHKSNLSTSKKAIVWEKAELAKIQRRYDKQYAKILEWEDEKKKIAKSRSERIEGKLELRRAIASQELRNEIAKIDKIVARARAAADEKRKTKERKTMEKANEIRETGKIPHECFCI</sequence>
<dbReference type="InterPro" id="IPR005516">
    <property type="entry name" value="Remorin_C"/>
</dbReference>
<feature type="compositionally biased region" description="Basic and acidic residues" evidence="2">
    <location>
        <begin position="28"/>
        <end position="43"/>
    </location>
</feature>
<accession>A0A843UMC3</accession>
<evidence type="ECO:0000256" key="1">
    <source>
        <dbReference type="ARBA" id="ARBA00005711"/>
    </source>
</evidence>
<feature type="domain" description="Remorin C-terminal" evidence="3">
    <location>
        <begin position="224"/>
        <end position="326"/>
    </location>
</feature>
<reference evidence="4" key="1">
    <citation type="submission" date="2017-07" db="EMBL/GenBank/DDBJ databases">
        <title>Taro Niue Genome Assembly and Annotation.</title>
        <authorList>
            <person name="Atibalentja N."/>
            <person name="Keating K."/>
            <person name="Fields C.J."/>
        </authorList>
    </citation>
    <scope>NUCLEOTIDE SEQUENCE</scope>
    <source>
        <strain evidence="4">Niue_2</strain>
        <tissue evidence="4">Leaf</tissue>
    </source>
</reference>
<feature type="compositionally biased region" description="Basic and acidic residues" evidence="2">
    <location>
        <begin position="130"/>
        <end position="140"/>
    </location>
</feature>
<evidence type="ECO:0000313" key="4">
    <source>
        <dbReference type="EMBL" id="MQL87402.1"/>
    </source>
</evidence>
<dbReference type="Proteomes" id="UP000652761">
    <property type="component" value="Unassembled WGS sequence"/>
</dbReference>
<dbReference type="AlphaFoldDB" id="A0A843UMC3"/>
<feature type="compositionally biased region" description="Basic and acidic residues" evidence="2">
    <location>
        <begin position="148"/>
        <end position="164"/>
    </location>
</feature>